<proteinExistence type="predicted"/>
<gene>
    <name evidence="2" type="ORF">S01H4_14462</name>
</gene>
<sequence length="136" mass="14881">MDLKGIFSPNTVAMPQWKNKNGENEFNKMIDRLAEMGKQLTILRKKADDFDGDANKTGDAPVPAPEPAMSGEYMNSAPRSLGEIFNSKERLAQQAIAKARDIVGKQLAKLNLPSSDIYYLRSDITRHAGDGTPATG</sequence>
<evidence type="ECO:0000256" key="1">
    <source>
        <dbReference type="SAM" id="MobiDB-lite"/>
    </source>
</evidence>
<comment type="caution">
    <text evidence="2">The sequence shown here is derived from an EMBL/GenBank/DDBJ whole genome shotgun (WGS) entry which is preliminary data.</text>
</comment>
<accession>X0YZ00</accession>
<dbReference type="AlphaFoldDB" id="X0YZ00"/>
<feature type="region of interest" description="Disordered" evidence="1">
    <location>
        <begin position="49"/>
        <end position="75"/>
    </location>
</feature>
<feature type="non-terminal residue" evidence="2">
    <location>
        <position position="136"/>
    </location>
</feature>
<reference evidence="2" key="1">
    <citation type="journal article" date="2014" name="Front. Microbiol.">
        <title>High frequency of phylogenetically diverse reductive dehalogenase-homologous genes in deep subseafloor sedimentary metagenomes.</title>
        <authorList>
            <person name="Kawai M."/>
            <person name="Futagami T."/>
            <person name="Toyoda A."/>
            <person name="Takaki Y."/>
            <person name="Nishi S."/>
            <person name="Hori S."/>
            <person name="Arai W."/>
            <person name="Tsubouchi T."/>
            <person name="Morono Y."/>
            <person name="Uchiyama I."/>
            <person name="Ito T."/>
            <person name="Fujiyama A."/>
            <person name="Inagaki F."/>
            <person name="Takami H."/>
        </authorList>
    </citation>
    <scope>NUCLEOTIDE SEQUENCE</scope>
    <source>
        <strain evidence="2">Expedition CK06-06</strain>
    </source>
</reference>
<organism evidence="2">
    <name type="scientific">marine sediment metagenome</name>
    <dbReference type="NCBI Taxonomy" id="412755"/>
    <lineage>
        <taxon>unclassified sequences</taxon>
        <taxon>metagenomes</taxon>
        <taxon>ecological metagenomes</taxon>
    </lineage>
</organism>
<dbReference type="EMBL" id="BART01006340">
    <property type="protein sequence ID" value="GAG61795.1"/>
    <property type="molecule type" value="Genomic_DNA"/>
</dbReference>
<name>X0YZ00_9ZZZZ</name>
<protein>
    <submittedName>
        <fullName evidence="2">Uncharacterized protein</fullName>
    </submittedName>
</protein>
<evidence type="ECO:0000313" key="2">
    <source>
        <dbReference type="EMBL" id="GAG61795.1"/>
    </source>
</evidence>